<evidence type="ECO:0000313" key="3">
    <source>
        <dbReference type="EMBL" id="KAG5642289.1"/>
    </source>
</evidence>
<keyword evidence="4" id="KW-1185">Reference proteome</keyword>
<dbReference type="InterPro" id="IPR036873">
    <property type="entry name" value="Rhodanese-like_dom_sf"/>
</dbReference>
<protein>
    <recommendedName>
        <fullName evidence="2">Rhodanese domain-containing protein</fullName>
    </recommendedName>
</protein>
<dbReference type="Gene3D" id="3.40.250.10">
    <property type="entry name" value="Rhodanese-like domain"/>
    <property type="match status" value="1"/>
</dbReference>
<evidence type="ECO:0000259" key="2">
    <source>
        <dbReference type="PROSITE" id="PS50206"/>
    </source>
</evidence>
<reference evidence="3" key="2">
    <citation type="submission" date="2021-10" db="EMBL/GenBank/DDBJ databases">
        <title>Phylogenomics reveals ancestral predisposition of the termite-cultivated fungus Termitomyces towards a domesticated lifestyle.</title>
        <authorList>
            <person name="Auxier B."/>
            <person name="Grum-Grzhimaylo A."/>
            <person name="Cardenas M.E."/>
            <person name="Lodge J.D."/>
            <person name="Laessoe T."/>
            <person name="Pedersen O."/>
            <person name="Smith M.E."/>
            <person name="Kuyper T.W."/>
            <person name="Franco-Molano E.A."/>
            <person name="Baroni T.J."/>
            <person name="Aanen D.K."/>
        </authorList>
    </citation>
    <scope>NUCLEOTIDE SEQUENCE</scope>
    <source>
        <strain evidence="3">AP01</strain>
        <tissue evidence="3">Mycelium</tissue>
    </source>
</reference>
<gene>
    <name evidence="3" type="ORF">DXG03_003066</name>
</gene>
<dbReference type="EMBL" id="JABCKV010000199">
    <property type="protein sequence ID" value="KAG5642289.1"/>
    <property type="molecule type" value="Genomic_DNA"/>
</dbReference>
<dbReference type="Proteomes" id="UP000775547">
    <property type="component" value="Unassembled WGS sequence"/>
</dbReference>
<feature type="domain" description="Rhodanese" evidence="2">
    <location>
        <begin position="265"/>
        <end position="291"/>
    </location>
</feature>
<reference evidence="3" key="1">
    <citation type="submission" date="2020-07" db="EMBL/GenBank/DDBJ databases">
        <authorList>
            <person name="Nieuwenhuis M."/>
            <person name="Van De Peppel L.J.J."/>
        </authorList>
    </citation>
    <scope>NUCLEOTIDE SEQUENCE</scope>
    <source>
        <strain evidence="3">AP01</strain>
        <tissue evidence="3">Mycelium</tissue>
    </source>
</reference>
<dbReference type="InterPro" id="IPR001763">
    <property type="entry name" value="Rhodanese-like_dom"/>
</dbReference>
<accession>A0A9P7G3S4</accession>
<sequence>MISQSLETQSNPSEDSPVVIRTPPALRTLDDVRLQVANEVAVRAITKSDNIEGIRVGVSLTLSKSDDDSFLHQVADVIAHKLALGGFLFAVATTSPSEVPNPLIIVGSSQEFVQRAILLISSKFLGRIVHSGDATNPQRWTAHIKAIGSSTYDEDALWDALRKATQSPIDPLEPPPGSRGIDQILADTRAKLQRITPEQAFKELKEPQVGAPTFLVDIRPVAQREHFGGIHGSLVIERNVLEWRFDPRNFESRLPIADRYDLRVLELGLLNATDVIGGFKAWQEAGLPTDGKGLSGIGLEPAQSITSEAA</sequence>
<feature type="region of interest" description="Disordered" evidence="1">
    <location>
        <begin position="1"/>
        <end position="20"/>
    </location>
</feature>
<dbReference type="SUPFAM" id="SSF52821">
    <property type="entry name" value="Rhodanese/Cell cycle control phosphatase"/>
    <property type="match status" value="1"/>
</dbReference>
<evidence type="ECO:0000313" key="4">
    <source>
        <dbReference type="Proteomes" id="UP000775547"/>
    </source>
</evidence>
<name>A0A9P7G3S4_9AGAR</name>
<dbReference type="OrthoDB" id="566238at2759"/>
<feature type="compositionally biased region" description="Polar residues" evidence="1">
    <location>
        <begin position="1"/>
        <end position="14"/>
    </location>
</feature>
<organism evidence="3 4">
    <name type="scientific">Asterophora parasitica</name>
    <dbReference type="NCBI Taxonomy" id="117018"/>
    <lineage>
        <taxon>Eukaryota</taxon>
        <taxon>Fungi</taxon>
        <taxon>Dikarya</taxon>
        <taxon>Basidiomycota</taxon>
        <taxon>Agaricomycotina</taxon>
        <taxon>Agaricomycetes</taxon>
        <taxon>Agaricomycetidae</taxon>
        <taxon>Agaricales</taxon>
        <taxon>Tricholomatineae</taxon>
        <taxon>Lyophyllaceae</taxon>
        <taxon>Asterophora</taxon>
    </lineage>
</organism>
<evidence type="ECO:0000256" key="1">
    <source>
        <dbReference type="SAM" id="MobiDB-lite"/>
    </source>
</evidence>
<dbReference type="AlphaFoldDB" id="A0A9P7G3S4"/>
<dbReference type="PROSITE" id="PS50206">
    <property type="entry name" value="RHODANESE_3"/>
    <property type="match status" value="1"/>
</dbReference>
<proteinExistence type="predicted"/>
<comment type="caution">
    <text evidence="3">The sequence shown here is derived from an EMBL/GenBank/DDBJ whole genome shotgun (WGS) entry which is preliminary data.</text>
</comment>